<name>A0ABR2K039_9EUKA</name>
<feature type="compositionally biased region" description="Acidic residues" evidence="1">
    <location>
        <begin position="290"/>
        <end position="307"/>
    </location>
</feature>
<gene>
    <name evidence="2" type="ORF">M9Y10_043574</name>
</gene>
<comment type="caution">
    <text evidence="2">The sequence shown here is derived from an EMBL/GenBank/DDBJ whole genome shotgun (WGS) entry which is preliminary data.</text>
</comment>
<protein>
    <submittedName>
        <fullName evidence="2">Uncharacterized protein</fullName>
    </submittedName>
</protein>
<feature type="compositionally biased region" description="Basic and acidic residues" evidence="1">
    <location>
        <begin position="247"/>
        <end position="258"/>
    </location>
</feature>
<evidence type="ECO:0000256" key="1">
    <source>
        <dbReference type="SAM" id="MobiDB-lite"/>
    </source>
</evidence>
<dbReference type="Proteomes" id="UP001470230">
    <property type="component" value="Unassembled WGS sequence"/>
</dbReference>
<evidence type="ECO:0000313" key="3">
    <source>
        <dbReference type="Proteomes" id="UP001470230"/>
    </source>
</evidence>
<dbReference type="SUPFAM" id="SSF49899">
    <property type="entry name" value="Concanavalin A-like lectins/glucanases"/>
    <property type="match status" value="1"/>
</dbReference>
<feature type="region of interest" description="Disordered" evidence="1">
    <location>
        <begin position="247"/>
        <end position="307"/>
    </location>
</feature>
<sequence>MIFIISCLFTIYFEESFDSLNISQWKTEKSDNFTISECSASHPDLVHNCLYLSNPNDKLTIKSQLTKPIKKHPLLIYFTTRSTLPTSGSKISLTFGSNSQKAFSIGYNFNRYPEYFLNDADGKNLCNGSIQHDPFVSHSITMIFRDSKSYELYADGMIFGNGNLVNQFPISDIELNIETKNNTVQFGNLLITSDVRQKWPTLISTLLRFRDIERRSYIKNIVDAYENELFDGTPFKGKLDLEEEEGKLLTEEEADPRRFNFPFKINNKNEDEDPARAESKKDKNKKLEKLEEDEEYEENEDAFGSDL</sequence>
<proteinExistence type="predicted"/>
<dbReference type="EMBL" id="JAPFFF010000008">
    <property type="protein sequence ID" value="KAK8884464.1"/>
    <property type="molecule type" value="Genomic_DNA"/>
</dbReference>
<dbReference type="InterPro" id="IPR013320">
    <property type="entry name" value="ConA-like_dom_sf"/>
</dbReference>
<organism evidence="2 3">
    <name type="scientific">Tritrichomonas musculus</name>
    <dbReference type="NCBI Taxonomy" id="1915356"/>
    <lineage>
        <taxon>Eukaryota</taxon>
        <taxon>Metamonada</taxon>
        <taxon>Parabasalia</taxon>
        <taxon>Tritrichomonadida</taxon>
        <taxon>Tritrichomonadidae</taxon>
        <taxon>Tritrichomonas</taxon>
    </lineage>
</organism>
<keyword evidence="3" id="KW-1185">Reference proteome</keyword>
<accession>A0ABR2K039</accession>
<reference evidence="2 3" key="1">
    <citation type="submission" date="2024-04" db="EMBL/GenBank/DDBJ databases">
        <title>Tritrichomonas musculus Genome.</title>
        <authorList>
            <person name="Alves-Ferreira E."/>
            <person name="Grigg M."/>
            <person name="Lorenzi H."/>
            <person name="Galac M."/>
        </authorList>
    </citation>
    <scope>NUCLEOTIDE SEQUENCE [LARGE SCALE GENOMIC DNA]</scope>
    <source>
        <strain evidence="2 3">EAF2021</strain>
    </source>
</reference>
<feature type="compositionally biased region" description="Basic and acidic residues" evidence="1">
    <location>
        <begin position="274"/>
        <end position="289"/>
    </location>
</feature>
<evidence type="ECO:0000313" key="2">
    <source>
        <dbReference type="EMBL" id="KAK8884464.1"/>
    </source>
</evidence>